<protein>
    <submittedName>
        <fullName evidence="1">Uncharacterized protein</fullName>
    </submittedName>
</protein>
<reference evidence="1" key="2">
    <citation type="journal article" date="2018" name="Nat. Commun.">
        <title>Tailed giant Tupanvirus possesses the most complete translational apparatus of the known virosphere.</title>
        <authorList>
            <person name="Abrahao J."/>
            <person name="Silva L."/>
            <person name="Silva L.S."/>
            <person name="Khalil J.Y.B."/>
            <person name="Rodrigues R."/>
            <person name="Arantes T."/>
            <person name="Assis F."/>
            <person name="Boratto P."/>
            <person name="Andrade M."/>
            <person name="Kroon E.G."/>
            <person name="Ribeiro B."/>
            <person name="Bergier I."/>
            <person name="Seligmann H."/>
            <person name="Ghigo E."/>
            <person name="Colson P."/>
            <person name="Levasseur A."/>
            <person name="Kroemer G."/>
            <person name="Raoult D."/>
            <person name="La Scola B."/>
        </authorList>
    </citation>
    <scope>NUCLEOTIDE SEQUENCE [LARGE SCALE GENOMIC DNA]</scope>
    <source>
        <strain evidence="1">Deep ocean</strain>
    </source>
</reference>
<sequence>MPNHVANFVIITGAPAEVKRFWTDATTSKNIDENGKFSFDNVYPIPKNFNWYEWSIEK</sequence>
<dbReference type="GeneID" id="80517463"/>
<organism evidence="1">
    <name type="scientific">Tupanvirus deep ocean</name>
    <dbReference type="NCBI Taxonomy" id="2126984"/>
    <lineage>
        <taxon>Viruses</taxon>
        <taxon>Varidnaviria</taxon>
        <taxon>Bamfordvirae</taxon>
        <taxon>Nucleocytoviricota</taxon>
        <taxon>Megaviricetes</taxon>
        <taxon>Imitervirales</taxon>
        <taxon>Mimiviridae</taxon>
        <taxon>Megamimivirinae</taxon>
        <taxon>Tupanvirus</taxon>
        <taxon>Tupanvirus altamarinense</taxon>
    </lineage>
</organism>
<dbReference type="RefSeq" id="YP_010780772.1">
    <property type="nucleotide sequence ID" value="NC_075038.1"/>
</dbReference>
<proteinExistence type="predicted"/>
<name>A0A6N1NQN0_9VIRU</name>
<evidence type="ECO:0000313" key="1">
    <source>
        <dbReference type="EMBL" id="QKU34153.1"/>
    </source>
</evidence>
<reference evidence="1" key="1">
    <citation type="submission" date="2017-06" db="EMBL/GenBank/DDBJ databases">
        <authorList>
            <person name="Assis F.L."/>
            <person name="Abrahao J.S."/>
            <person name="Silva L."/>
            <person name="Khalil J.B."/>
            <person name="Rodrigues R."/>
            <person name="Silva L.S."/>
            <person name="Boratto P."/>
            <person name="Andrade M."/>
            <person name="Kroon E.G."/>
            <person name="Ribeiro B."/>
            <person name="Bergier I."/>
            <person name="Seligmann H."/>
            <person name="Ghigo E."/>
            <person name="Colson P."/>
            <person name="Levasseur A."/>
            <person name="Raoult D."/>
            <person name="Scola B.L."/>
        </authorList>
    </citation>
    <scope>NUCLEOTIDE SEQUENCE</scope>
    <source>
        <strain evidence="1">Deep ocean</strain>
    </source>
</reference>
<dbReference type="KEGG" id="vg:80517463"/>
<dbReference type="EMBL" id="MF405918">
    <property type="protein sequence ID" value="QKU34153.1"/>
    <property type="molecule type" value="Genomic_DNA"/>
</dbReference>
<accession>A0A6N1NQN0</accession>